<evidence type="ECO:0000313" key="2">
    <source>
        <dbReference type="Proteomes" id="UP000010471"/>
    </source>
</evidence>
<accession>K9WJC4</accession>
<keyword evidence="2" id="KW-1185">Reference proteome</keyword>
<reference evidence="1 2" key="1">
    <citation type="submission" date="2012-06" db="EMBL/GenBank/DDBJ databases">
        <title>Finished chromosome of genome of Microcoleus sp. PCC 7113.</title>
        <authorList>
            <consortium name="US DOE Joint Genome Institute"/>
            <person name="Gugger M."/>
            <person name="Coursin T."/>
            <person name="Rippka R."/>
            <person name="Tandeau De Marsac N."/>
            <person name="Huntemann M."/>
            <person name="Wei C.-L."/>
            <person name="Han J."/>
            <person name="Detter J.C."/>
            <person name="Han C."/>
            <person name="Tapia R."/>
            <person name="Chen A."/>
            <person name="Kyrpides N."/>
            <person name="Mavromatis K."/>
            <person name="Markowitz V."/>
            <person name="Szeto E."/>
            <person name="Ivanova N."/>
            <person name="Pagani I."/>
            <person name="Pati A."/>
            <person name="Goodwin L."/>
            <person name="Nordberg H.P."/>
            <person name="Cantor M.N."/>
            <person name="Hua S.X."/>
            <person name="Woyke T."/>
            <person name="Kerfeld C.A."/>
        </authorList>
    </citation>
    <scope>NUCLEOTIDE SEQUENCE [LARGE SCALE GENOMIC DNA]</scope>
    <source>
        <strain evidence="1 2">PCC 7113</strain>
    </source>
</reference>
<name>K9WJC4_9CYAN</name>
<dbReference type="AlphaFoldDB" id="K9WJC4"/>
<sequence length="163" mass="18765">MRCRRRGAQLYVPAIVSITPFENGYNSFLRGISYIYREQAQNQVATCRPETFVQRVPMDFKKVSSLSSRKPNYIKGIKSMFMIDAASYQELSLILTALYVTKALQCFASWFKRFRQDTSLSESDKRLCLKVLALATLFWPIVLPLSALEKRLCASPYEGAFRH</sequence>
<proteinExistence type="predicted"/>
<gene>
    <name evidence="1" type="ORF">Mic7113_4216</name>
</gene>
<dbReference type="KEGG" id="mic:Mic7113_4216"/>
<evidence type="ECO:0000313" key="1">
    <source>
        <dbReference type="EMBL" id="AFZ19916.1"/>
    </source>
</evidence>
<dbReference type="Proteomes" id="UP000010471">
    <property type="component" value="Chromosome"/>
</dbReference>
<dbReference type="EMBL" id="CP003630">
    <property type="protein sequence ID" value="AFZ19916.1"/>
    <property type="molecule type" value="Genomic_DNA"/>
</dbReference>
<dbReference type="HOGENOM" id="CLU_1625178_0_0_3"/>
<protein>
    <submittedName>
        <fullName evidence="1">Uncharacterized protein</fullName>
    </submittedName>
</protein>
<organism evidence="1 2">
    <name type="scientific">Allocoleopsis franciscana PCC 7113</name>
    <dbReference type="NCBI Taxonomy" id="1173027"/>
    <lineage>
        <taxon>Bacteria</taxon>
        <taxon>Bacillati</taxon>
        <taxon>Cyanobacteriota</taxon>
        <taxon>Cyanophyceae</taxon>
        <taxon>Coleofasciculales</taxon>
        <taxon>Coleofasciculaceae</taxon>
        <taxon>Allocoleopsis</taxon>
        <taxon>Allocoleopsis franciscana</taxon>
    </lineage>
</organism>